<proteinExistence type="predicted"/>
<feature type="domain" description="Knr4/Smi1-like" evidence="1">
    <location>
        <begin position="232"/>
        <end position="365"/>
    </location>
</feature>
<dbReference type="Proteomes" id="UP000317378">
    <property type="component" value="Unassembled WGS sequence"/>
</dbReference>
<sequence>MTLDIAAFTEPHPERPPTPVAVDWAAVEAWLGTPLPDDYKRLAGTHGPLDFGAYLWIHTPCVEEGRFDYGDWLRDTHRRARIEARAEPEDERPVIHPEPGGLLAWGRSRGSDVLFWDTSVSDDPNKWTVVVRHRGPVPGSGLRAWHRYDLTLTGYLRHTVRSEWELPSPPGPLIGPLPGSVARTAFLSTATPWAPPEPTEPRLTEGQRRVALETGSGLDALRLLSPPPREPYLGDGTWEALFDELGTRLPREYVTLMELYGAGCWSEWLRFLTPLRTGEHRFIHHVEETADGYRQLRGNHPRSYPLSVWPEPGGFLPFANSIDSDFLGWLTEGPDPDAWPLIVWPRHAEQGPPLRSGLVDTLVAWQRGTLVTEGLACPDEDDDPVEFAGFRSWDDRAHW</sequence>
<gene>
    <name evidence="2" type="ORF">FGD71_041885</name>
</gene>
<organism evidence="2 3">
    <name type="scientific">Streptomyces sporangiiformans</name>
    <dbReference type="NCBI Taxonomy" id="2315329"/>
    <lineage>
        <taxon>Bacteria</taxon>
        <taxon>Bacillati</taxon>
        <taxon>Actinomycetota</taxon>
        <taxon>Actinomycetes</taxon>
        <taxon>Kitasatosporales</taxon>
        <taxon>Streptomycetaceae</taxon>
        <taxon>Streptomyces</taxon>
    </lineage>
</organism>
<dbReference type="RefSeq" id="WP_119105816.1">
    <property type="nucleotide sequence ID" value="NZ_QXMJ01000331.1"/>
</dbReference>
<name>A0A505D470_9ACTN</name>
<dbReference type="InterPro" id="IPR018958">
    <property type="entry name" value="Knr4/Smi1-like_dom"/>
</dbReference>
<protein>
    <submittedName>
        <fullName evidence="2">SMI1/KNR4 family protein</fullName>
    </submittedName>
</protein>
<comment type="caution">
    <text evidence="2">The sequence shown here is derived from an EMBL/GenBank/DDBJ whole genome shotgun (WGS) entry which is preliminary data.</text>
</comment>
<evidence type="ECO:0000313" key="3">
    <source>
        <dbReference type="Proteomes" id="UP000317378"/>
    </source>
</evidence>
<dbReference type="AlphaFoldDB" id="A0A505D470"/>
<keyword evidence="3" id="KW-1185">Reference proteome</keyword>
<dbReference type="SMART" id="SM00860">
    <property type="entry name" value="SMI1_KNR4"/>
    <property type="match status" value="2"/>
</dbReference>
<accession>A0A505D470</accession>
<dbReference type="EMBL" id="VCHX02000331">
    <property type="protein sequence ID" value="TPQ16445.1"/>
    <property type="molecule type" value="Genomic_DNA"/>
</dbReference>
<evidence type="ECO:0000259" key="1">
    <source>
        <dbReference type="SMART" id="SM00860"/>
    </source>
</evidence>
<feature type="domain" description="Knr4/Smi1-like" evidence="1">
    <location>
        <begin position="19"/>
        <end position="158"/>
    </location>
</feature>
<dbReference type="InterPro" id="IPR037883">
    <property type="entry name" value="Knr4/Smi1-like_sf"/>
</dbReference>
<evidence type="ECO:0000313" key="2">
    <source>
        <dbReference type="EMBL" id="TPQ16445.1"/>
    </source>
</evidence>
<dbReference type="SUPFAM" id="SSF160631">
    <property type="entry name" value="SMI1/KNR4-like"/>
    <property type="match status" value="2"/>
</dbReference>
<reference evidence="2 3" key="1">
    <citation type="submission" date="2019-06" db="EMBL/GenBank/DDBJ databases">
        <title>Streptomyces sporangiiformans sp. nov., a novel actinomycete isolated from soil in Mount Song.</title>
        <authorList>
            <person name="Han L."/>
        </authorList>
    </citation>
    <scope>NUCLEOTIDE SEQUENCE [LARGE SCALE GENOMIC DNA]</scope>
    <source>
        <strain evidence="2 3">NEAU-SSA 1</strain>
    </source>
</reference>
<dbReference type="OrthoDB" id="5572373at2"/>